<comment type="caution">
    <text evidence="2">The sequence shown here is derived from an EMBL/GenBank/DDBJ whole genome shotgun (WGS) entry which is preliminary data.</text>
</comment>
<feature type="region of interest" description="Disordered" evidence="1">
    <location>
        <begin position="626"/>
        <end position="746"/>
    </location>
</feature>
<evidence type="ECO:0000313" key="2">
    <source>
        <dbReference type="EMBL" id="KAF9886103.1"/>
    </source>
</evidence>
<evidence type="ECO:0000256" key="1">
    <source>
        <dbReference type="SAM" id="MobiDB-lite"/>
    </source>
</evidence>
<keyword evidence="3" id="KW-1185">Reference proteome</keyword>
<name>A0AAD4CH13_ASPNN</name>
<feature type="compositionally biased region" description="Low complexity" evidence="1">
    <location>
        <begin position="626"/>
        <end position="635"/>
    </location>
</feature>
<organism evidence="2 3">
    <name type="scientific">Aspergillus nanangensis</name>
    <dbReference type="NCBI Taxonomy" id="2582783"/>
    <lineage>
        <taxon>Eukaryota</taxon>
        <taxon>Fungi</taxon>
        <taxon>Dikarya</taxon>
        <taxon>Ascomycota</taxon>
        <taxon>Pezizomycotina</taxon>
        <taxon>Eurotiomycetes</taxon>
        <taxon>Eurotiomycetidae</taxon>
        <taxon>Eurotiales</taxon>
        <taxon>Aspergillaceae</taxon>
        <taxon>Aspergillus</taxon>
        <taxon>Aspergillus subgen. Circumdati</taxon>
    </lineage>
</organism>
<feature type="compositionally biased region" description="Pro residues" evidence="1">
    <location>
        <begin position="706"/>
        <end position="727"/>
    </location>
</feature>
<dbReference type="EMBL" id="VCAU01000083">
    <property type="protein sequence ID" value="KAF9886103.1"/>
    <property type="molecule type" value="Genomic_DNA"/>
</dbReference>
<accession>A0AAD4CH13</accession>
<dbReference type="Proteomes" id="UP001194746">
    <property type="component" value="Unassembled WGS sequence"/>
</dbReference>
<reference evidence="2" key="1">
    <citation type="journal article" date="2019" name="Beilstein J. Org. Chem.">
        <title>Nanangenines: drimane sesquiterpenoids as the dominant metabolite cohort of a novel Australian fungus, Aspergillus nanangensis.</title>
        <authorList>
            <person name="Lacey H.J."/>
            <person name="Gilchrist C.L.M."/>
            <person name="Crombie A."/>
            <person name="Kalaitzis J.A."/>
            <person name="Vuong D."/>
            <person name="Rutledge P.J."/>
            <person name="Turner P."/>
            <person name="Pitt J.I."/>
            <person name="Lacey E."/>
            <person name="Chooi Y.H."/>
            <person name="Piggott A.M."/>
        </authorList>
    </citation>
    <scope>NUCLEOTIDE SEQUENCE</scope>
    <source>
        <strain evidence="2">MST-FP2251</strain>
    </source>
</reference>
<proteinExistence type="predicted"/>
<gene>
    <name evidence="2" type="ORF">FE257_012038</name>
</gene>
<evidence type="ECO:0000313" key="3">
    <source>
        <dbReference type="Proteomes" id="UP001194746"/>
    </source>
</evidence>
<reference evidence="2" key="2">
    <citation type="submission" date="2020-02" db="EMBL/GenBank/DDBJ databases">
        <authorList>
            <person name="Gilchrist C.L.M."/>
            <person name="Chooi Y.-H."/>
        </authorList>
    </citation>
    <scope>NUCLEOTIDE SEQUENCE</scope>
    <source>
        <strain evidence="2">MST-FP2251</strain>
    </source>
</reference>
<protein>
    <submittedName>
        <fullName evidence="2">Uncharacterized protein</fullName>
    </submittedName>
</protein>
<sequence>MPHEYTELCRMCPRSFLFAIVANVGPDGASRSLAVAYRQGNDDNSASFPSRVSHFVADTLALIEILSDPANRAPLEAERSLAEGWYRDEVECSDRPSVPDRPQPPFLVPKGYSWARQMHPQPQLPWDGDASREFPFITTCLLLGLLRDNGDGNAKTTRDNRSRLSDVQLQPLSTVFQGDCIEYGLVVLDISDLHSGVKYGITAFPVRYMAEVHCRDYFGHWDPVEDPPPAKEPDVVPGQRPRELLSIHQWRSRYFDRFMGDDPSIRRLDGMPLAGSAALDYICPLETYKAEPKFQAQESRRMKLLWRNTYGDPLKDRCTDSEEDDDSTGSLSATILEEPPQRFSDEIASGIDDLLDLTQEPAEHSLEETVIHRIQNLAEHREQLRQRLEEASDRLGPSKISSHLLRVAYAGHSHLNWVAFQKLTLGAIAAAIASEELRDASALSLRIDQFMLARDEKEGGLDHLVAALAQSTALKQLCFLQRPDRKSVDASDRFCSRLAERLSGGDLEWLRSRTMYLTSAFSTSLRSGIFSTSSSASILSSAPSIHLFTFVGRPCKNMSDAGGNLHHQSSQSNYSHSYSNYYAMDRTRLDIKLFAVRFLAYLRSLGSGSDSNKAILQFAYGGVFSSPTTPTSNTTVDLRNDPPPSWPRPDQLGTSPIPAGVFATTPTPNDPSRVRLNDIPPGSWVVLVDSPEPTQKGPERPRPRIRPPPPPPPRSQHPANPPAPPLSNPIQPAGNMDPQSRSRSTGDGIDVLQYCFVKIGQPSIKIAPEQQPQTPSLVLNSVRVVGALTAFLLETGTVSGNEISMWEKQVAELESEIRTRRASMKTSGRGRFDIRAMPESTAQALLNRLL</sequence>
<dbReference type="AlphaFoldDB" id="A0AAD4CH13"/>